<sequence length="175" mass="19095">MADTEPKDAEKKSSKKLIIIIAVTVLLLGGGAGGYFFFMNKPADSAQTDKKDEAKSAEEEKKEEEADPALAEQYYELSDPLLVNFPPNAGAKIVKVSVTVLVKGEANATALKKHEPMIRNNLLMAISSLGADKAKTLEGKQELQATMLTEIGKVMELMTKKNPVKAVYFTEFVMQ</sequence>
<dbReference type="PANTHER" id="PTHR35091">
    <property type="entry name" value="FLAGELLAR PROTEIN FLIL"/>
    <property type="match status" value="1"/>
</dbReference>
<evidence type="ECO:0000313" key="12">
    <source>
        <dbReference type="EMBL" id="MCQ8128182.1"/>
    </source>
</evidence>
<dbReference type="InterPro" id="IPR005503">
    <property type="entry name" value="FliL"/>
</dbReference>
<keyword evidence="5 10" id="KW-0145">Chemotaxis</keyword>
<organism evidence="12 13">
    <name type="scientific">Methylomonas rivi</name>
    <dbReference type="NCBI Taxonomy" id="2952226"/>
    <lineage>
        <taxon>Bacteria</taxon>
        <taxon>Pseudomonadati</taxon>
        <taxon>Pseudomonadota</taxon>
        <taxon>Gammaproteobacteria</taxon>
        <taxon>Methylococcales</taxon>
        <taxon>Methylococcaceae</taxon>
        <taxon>Methylomonas</taxon>
    </lineage>
</organism>
<keyword evidence="12" id="KW-0282">Flagellum</keyword>
<keyword evidence="9 10" id="KW-0472">Membrane</keyword>
<evidence type="ECO:0000256" key="4">
    <source>
        <dbReference type="ARBA" id="ARBA00022475"/>
    </source>
</evidence>
<keyword evidence="4" id="KW-1003">Cell membrane</keyword>
<feature type="region of interest" description="Disordered" evidence="11">
    <location>
        <begin position="47"/>
        <end position="68"/>
    </location>
</feature>
<evidence type="ECO:0000256" key="6">
    <source>
        <dbReference type="ARBA" id="ARBA00022692"/>
    </source>
</evidence>
<reference evidence="12 13" key="1">
    <citation type="submission" date="2022-07" db="EMBL/GenBank/DDBJ databases">
        <title>Methylomonas rivi sp. nov., Methylomonas rosea sp. nov., Methylomonas aureus sp. nov. and Methylomonas subterranea sp. nov., four novel methanotrophs isolated from a freshwater creek and the deep terrestrial subsurface.</title>
        <authorList>
            <person name="Abin C."/>
            <person name="Sankaranarayanan K."/>
            <person name="Garner C."/>
            <person name="Sindelar R."/>
            <person name="Kotary K."/>
            <person name="Garner R."/>
            <person name="Barclay S."/>
            <person name="Lawson P."/>
            <person name="Krumholz L."/>
        </authorList>
    </citation>
    <scope>NUCLEOTIDE SEQUENCE [LARGE SCALE GENOMIC DNA]</scope>
    <source>
        <strain evidence="12 13">WSC-6</strain>
    </source>
</reference>
<keyword evidence="8 10" id="KW-1133">Transmembrane helix</keyword>
<evidence type="ECO:0000256" key="2">
    <source>
        <dbReference type="ARBA" id="ARBA00004162"/>
    </source>
</evidence>
<keyword evidence="6 10" id="KW-0812">Transmembrane</keyword>
<feature type="compositionally biased region" description="Basic and acidic residues" evidence="11">
    <location>
        <begin position="47"/>
        <end position="64"/>
    </location>
</feature>
<comment type="caution">
    <text evidence="12">The sequence shown here is derived from an EMBL/GenBank/DDBJ whole genome shotgun (WGS) entry which is preliminary data.</text>
</comment>
<keyword evidence="13" id="KW-1185">Reference proteome</keyword>
<gene>
    <name evidence="12" type="ORF">NP596_06895</name>
</gene>
<name>A0ABT1U2W9_9GAMM</name>
<evidence type="ECO:0000256" key="1">
    <source>
        <dbReference type="ARBA" id="ARBA00002254"/>
    </source>
</evidence>
<comment type="similarity">
    <text evidence="3 10">Belongs to the FliL family.</text>
</comment>
<comment type="subcellular location">
    <subcellularLocation>
        <location evidence="10">Cell inner membrane</location>
    </subcellularLocation>
    <subcellularLocation>
        <location evidence="2">Cell membrane</location>
        <topology evidence="2">Single-pass membrane protein</topology>
    </subcellularLocation>
</comment>
<feature type="transmembrane region" description="Helical" evidence="10">
    <location>
        <begin position="17"/>
        <end position="38"/>
    </location>
</feature>
<evidence type="ECO:0000256" key="7">
    <source>
        <dbReference type="ARBA" id="ARBA00022779"/>
    </source>
</evidence>
<dbReference type="PANTHER" id="PTHR35091:SF2">
    <property type="entry name" value="FLAGELLAR PROTEIN FLIL"/>
    <property type="match status" value="1"/>
</dbReference>
<proteinExistence type="inferred from homology"/>
<accession>A0ABT1U2W9</accession>
<keyword evidence="7 10" id="KW-0283">Flagellar rotation</keyword>
<protein>
    <recommendedName>
        <fullName evidence="10">Flagellar protein FliL</fullName>
    </recommendedName>
</protein>
<evidence type="ECO:0000256" key="11">
    <source>
        <dbReference type="SAM" id="MobiDB-lite"/>
    </source>
</evidence>
<dbReference type="Pfam" id="PF03748">
    <property type="entry name" value="FliL"/>
    <property type="match status" value="1"/>
</dbReference>
<dbReference type="RefSeq" id="WP_256614559.1">
    <property type="nucleotide sequence ID" value="NZ_JANIBK010000025.1"/>
</dbReference>
<keyword evidence="12" id="KW-0966">Cell projection</keyword>
<dbReference type="Proteomes" id="UP001524586">
    <property type="component" value="Unassembled WGS sequence"/>
</dbReference>
<keyword evidence="10" id="KW-0997">Cell inner membrane</keyword>
<dbReference type="EMBL" id="JANIBK010000025">
    <property type="protein sequence ID" value="MCQ8128182.1"/>
    <property type="molecule type" value="Genomic_DNA"/>
</dbReference>
<evidence type="ECO:0000256" key="10">
    <source>
        <dbReference type="RuleBase" id="RU364125"/>
    </source>
</evidence>
<evidence type="ECO:0000256" key="3">
    <source>
        <dbReference type="ARBA" id="ARBA00008281"/>
    </source>
</evidence>
<comment type="function">
    <text evidence="1 10">Controls the rotational direction of flagella during chemotaxis.</text>
</comment>
<evidence type="ECO:0000256" key="5">
    <source>
        <dbReference type="ARBA" id="ARBA00022500"/>
    </source>
</evidence>
<keyword evidence="12" id="KW-0969">Cilium</keyword>
<evidence type="ECO:0000256" key="9">
    <source>
        <dbReference type="ARBA" id="ARBA00023136"/>
    </source>
</evidence>
<evidence type="ECO:0000256" key="8">
    <source>
        <dbReference type="ARBA" id="ARBA00022989"/>
    </source>
</evidence>
<evidence type="ECO:0000313" key="13">
    <source>
        <dbReference type="Proteomes" id="UP001524586"/>
    </source>
</evidence>